<keyword evidence="17 24" id="KW-0472">Membrane</keyword>
<evidence type="ECO:0000256" key="22">
    <source>
        <dbReference type="PIRSR" id="PIRSR600829-3"/>
    </source>
</evidence>
<evidence type="ECO:0000256" key="8">
    <source>
        <dbReference type="ARBA" id="ARBA00022679"/>
    </source>
</evidence>
<organism evidence="25 26">
    <name type="scientific">Gammaproteobacteria bacterium LSUCC0057</name>
    <dbReference type="NCBI Taxonomy" id="2559237"/>
    <lineage>
        <taxon>Bacteria</taxon>
        <taxon>Pseudomonadati</taxon>
        <taxon>Pseudomonadota</taxon>
        <taxon>Gammaproteobacteria</taxon>
        <taxon>Cellvibrionales</taxon>
        <taxon>Porticoccaceae</taxon>
        <taxon>SAR92 clade</taxon>
    </lineage>
</organism>
<evidence type="ECO:0000256" key="4">
    <source>
        <dbReference type="ARBA" id="ARBA00017575"/>
    </source>
</evidence>
<evidence type="ECO:0000256" key="11">
    <source>
        <dbReference type="ARBA" id="ARBA00022741"/>
    </source>
</evidence>
<evidence type="ECO:0000256" key="7">
    <source>
        <dbReference type="ARBA" id="ARBA00022519"/>
    </source>
</evidence>
<proteinExistence type="inferred from homology"/>
<evidence type="ECO:0000256" key="21">
    <source>
        <dbReference type="PIRSR" id="PIRSR600829-2"/>
    </source>
</evidence>
<feature type="binding site" evidence="22">
    <location>
        <position position="18"/>
    </location>
    <ligand>
        <name>ATP</name>
        <dbReference type="ChEBI" id="CHEBI:30616"/>
    </ligand>
</feature>
<dbReference type="InterPro" id="IPR033718">
    <property type="entry name" value="DAGK_prok"/>
</dbReference>
<reference evidence="25 26" key="1">
    <citation type="submission" date="2019-03" db="EMBL/GenBank/DDBJ databases">
        <title>Draft genome of Gammaproteobacteria bacterium LSUCC0057, a member of the SAR92 clade.</title>
        <authorList>
            <person name="Lanclos V.C."/>
            <person name="Doiron C."/>
            <person name="Henson M.W."/>
            <person name="Thrash J.C."/>
        </authorList>
    </citation>
    <scope>NUCLEOTIDE SEQUENCE [LARGE SCALE GENOMIC DNA]</scope>
    <source>
        <strain evidence="25 26">LSUCC0057</strain>
    </source>
</reference>
<comment type="catalytic activity">
    <reaction evidence="24">
        <text>a 1,2-diacyl-sn-glycerol + ATP = a 1,2-diacyl-sn-glycero-3-phosphate + ADP + H(+)</text>
        <dbReference type="Rhea" id="RHEA:10272"/>
        <dbReference type="ChEBI" id="CHEBI:15378"/>
        <dbReference type="ChEBI" id="CHEBI:17815"/>
        <dbReference type="ChEBI" id="CHEBI:30616"/>
        <dbReference type="ChEBI" id="CHEBI:58608"/>
        <dbReference type="ChEBI" id="CHEBI:456216"/>
        <dbReference type="EC" id="2.7.1.107"/>
    </reaction>
</comment>
<feature type="transmembrane region" description="Helical" evidence="24">
    <location>
        <begin position="40"/>
        <end position="58"/>
    </location>
</feature>
<evidence type="ECO:0000256" key="18">
    <source>
        <dbReference type="ARBA" id="ARBA00023209"/>
    </source>
</evidence>
<feature type="binding site" evidence="21">
    <location>
        <begin position="39"/>
        <end position="43"/>
    </location>
    <ligand>
        <name>substrate</name>
    </ligand>
</feature>
<evidence type="ECO:0000256" key="17">
    <source>
        <dbReference type="ARBA" id="ARBA00023136"/>
    </source>
</evidence>
<evidence type="ECO:0000256" key="16">
    <source>
        <dbReference type="ARBA" id="ARBA00023098"/>
    </source>
</evidence>
<evidence type="ECO:0000256" key="5">
    <source>
        <dbReference type="ARBA" id="ARBA00022475"/>
    </source>
</evidence>
<keyword evidence="18" id="KW-0594">Phospholipid biosynthesis</keyword>
<dbReference type="PANTHER" id="PTHR34299">
    <property type="entry name" value="DIACYLGLYCEROL KINASE"/>
    <property type="match status" value="1"/>
</dbReference>
<dbReference type="GO" id="GO:0004143">
    <property type="term" value="F:ATP-dependent diacylglycerol kinase activity"/>
    <property type="evidence" value="ECO:0007669"/>
    <property type="project" value="UniProtKB-EC"/>
</dbReference>
<evidence type="ECO:0000256" key="1">
    <source>
        <dbReference type="ARBA" id="ARBA00004429"/>
    </source>
</evidence>
<keyword evidence="9 24" id="KW-0812">Transmembrane</keyword>
<feature type="transmembrane region" description="Helical" evidence="24">
    <location>
        <begin position="105"/>
        <end position="124"/>
    </location>
</feature>
<feature type="binding site" evidence="21">
    <location>
        <position position="78"/>
    </location>
    <ligand>
        <name>substrate</name>
    </ligand>
</feature>
<evidence type="ECO:0000256" key="12">
    <source>
        <dbReference type="ARBA" id="ARBA00022777"/>
    </source>
</evidence>
<feature type="binding site" evidence="21">
    <location>
        <position position="107"/>
    </location>
    <ligand>
        <name>substrate</name>
    </ligand>
</feature>
<keyword evidence="12 24" id="KW-0418">Kinase</keyword>
<evidence type="ECO:0000256" key="15">
    <source>
        <dbReference type="ARBA" id="ARBA00022989"/>
    </source>
</evidence>
<dbReference type="InterPro" id="IPR036945">
    <property type="entry name" value="DAGK_sf"/>
</dbReference>
<comment type="subcellular location">
    <subcellularLocation>
        <location evidence="1 24">Cell inner membrane</location>
        <topology evidence="1 24">Multi-pass membrane protein</topology>
    </subcellularLocation>
</comment>
<evidence type="ECO:0000256" key="24">
    <source>
        <dbReference type="RuleBase" id="RU363065"/>
    </source>
</evidence>
<evidence type="ECO:0000256" key="3">
    <source>
        <dbReference type="ARBA" id="ARBA00012133"/>
    </source>
</evidence>
<dbReference type="GO" id="GO:0006654">
    <property type="term" value="P:phosphatidic acid biosynthetic process"/>
    <property type="evidence" value="ECO:0007669"/>
    <property type="project" value="InterPro"/>
</dbReference>
<dbReference type="Gene3D" id="1.10.287.3610">
    <property type="match status" value="1"/>
</dbReference>
<dbReference type="Proteomes" id="UP000298133">
    <property type="component" value="Unassembled WGS sequence"/>
</dbReference>
<keyword evidence="14 23" id="KW-0460">Magnesium</keyword>
<keyword evidence="6" id="KW-0444">Lipid biosynthesis</keyword>
<evidence type="ECO:0000256" key="9">
    <source>
        <dbReference type="ARBA" id="ARBA00022692"/>
    </source>
</evidence>
<evidence type="ECO:0000313" key="26">
    <source>
        <dbReference type="Proteomes" id="UP000298133"/>
    </source>
</evidence>
<keyword evidence="26" id="KW-1185">Reference proteome</keyword>
<keyword evidence="11 22" id="KW-0547">Nucleotide-binding</keyword>
<comment type="similarity">
    <text evidence="2 24">Belongs to the bacterial diacylglycerol kinase family.</text>
</comment>
<feature type="binding site" evidence="23">
    <location>
        <position position="85"/>
    </location>
    <ligand>
        <name>a divalent metal cation</name>
        <dbReference type="ChEBI" id="CHEBI:60240"/>
    </ligand>
</feature>
<comment type="function">
    <text evidence="24">Catalyzes the ATP-dependent phosphorylation of sn-l,2-diacylglycerol (DAG) to phosphatidic acid. Involved in the recycling of diacylglycerol produced as a by-product during membrane-derived oligosaccharide (MDO) biosynthesis.</text>
</comment>
<dbReference type="AlphaFoldDB" id="A0A4Y8UIP4"/>
<dbReference type="GO" id="GO:0005524">
    <property type="term" value="F:ATP binding"/>
    <property type="evidence" value="ECO:0007669"/>
    <property type="project" value="UniProtKB-KW"/>
</dbReference>
<name>A0A4Y8UIP4_9GAMM</name>
<dbReference type="Pfam" id="PF01219">
    <property type="entry name" value="DAGK_prokar"/>
    <property type="match status" value="1"/>
</dbReference>
<feature type="transmembrane region" description="Helical" evidence="24">
    <location>
        <begin position="64"/>
        <end position="84"/>
    </location>
</feature>
<evidence type="ECO:0000313" key="25">
    <source>
        <dbReference type="EMBL" id="TFH67684.1"/>
    </source>
</evidence>
<feature type="active site" description="Proton acceptor" evidence="20">
    <location>
        <position position="78"/>
    </location>
</feature>
<evidence type="ECO:0000256" key="6">
    <source>
        <dbReference type="ARBA" id="ARBA00022516"/>
    </source>
</evidence>
<evidence type="ECO:0000256" key="2">
    <source>
        <dbReference type="ARBA" id="ARBA00005967"/>
    </source>
</evidence>
<dbReference type="EC" id="2.7.1.107" evidence="3 24"/>
<feature type="binding site" evidence="23">
    <location>
        <position position="37"/>
    </location>
    <ligand>
        <name>a divalent metal cation</name>
        <dbReference type="ChEBI" id="CHEBI:60240"/>
    </ligand>
</feature>
<comment type="caution">
    <text evidence="25">The sequence shown here is derived from an EMBL/GenBank/DDBJ whole genome shotgun (WGS) entry which is preliminary data.</text>
</comment>
<evidence type="ECO:0000256" key="23">
    <source>
        <dbReference type="PIRSR" id="PIRSR600829-4"/>
    </source>
</evidence>
<dbReference type="PANTHER" id="PTHR34299:SF1">
    <property type="entry name" value="DIACYLGLYCEROL KINASE"/>
    <property type="match status" value="1"/>
</dbReference>
<dbReference type="GO" id="GO:0046872">
    <property type="term" value="F:metal ion binding"/>
    <property type="evidence" value="ECO:0007669"/>
    <property type="project" value="UniProtKB-KW"/>
</dbReference>
<accession>A0A4Y8UIP4</accession>
<keyword evidence="16 24" id="KW-0443">Lipid metabolism</keyword>
<evidence type="ECO:0000256" key="14">
    <source>
        <dbReference type="ARBA" id="ARBA00022842"/>
    </source>
</evidence>
<feature type="binding site" evidence="22">
    <location>
        <begin position="103"/>
        <end position="104"/>
    </location>
    <ligand>
        <name>ATP</name>
        <dbReference type="ChEBI" id="CHEBI:30616"/>
    </ligand>
</feature>
<evidence type="ECO:0000256" key="19">
    <source>
        <dbReference type="ARBA" id="ARBA00023264"/>
    </source>
</evidence>
<evidence type="ECO:0000256" key="10">
    <source>
        <dbReference type="ARBA" id="ARBA00022723"/>
    </source>
</evidence>
<dbReference type="GO" id="GO:0005886">
    <property type="term" value="C:plasma membrane"/>
    <property type="evidence" value="ECO:0007669"/>
    <property type="project" value="UniProtKB-SubCell"/>
</dbReference>
<dbReference type="InterPro" id="IPR000829">
    <property type="entry name" value="DAGK"/>
</dbReference>
<sequence>MRWLHRCSAAAVGLMRRRIVATMRNSLRGLGYVARREEAVRVELLLLVVLIPLALWLGDGALEQLLLVASAVLVLLVEMVNTAIELTLDRVSRSHHPLTGAAKDVGSAAVLVAMLLFLLCWGLLLSN</sequence>
<feature type="binding site" evidence="21">
    <location>
        <position position="18"/>
    </location>
    <ligand>
        <name>substrate</name>
    </ligand>
</feature>
<keyword evidence="10 23" id="KW-0479">Metal-binding</keyword>
<dbReference type="EMBL" id="SPIA01000002">
    <property type="protein sequence ID" value="TFH67684.1"/>
    <property type="molecule type" value="Genomic_DNA"/>
</dbReference>
<keyword evidence="13 22" id="KW-0067">ATP-binding</keyword>
<gene>
    <name evidence="25" type="ORF">E3W66_05365</name>
</gene>
<keyword evidence="8 24" id="KW-0808">Transferase</keyword>
<evidence type="ECO:0000256" key="20">
    <source>
        <dbReference type="PIRSR" id="PIRSR600829-1"/>
    </source>
</evidence>
<keyword evidence="7 24" id="KW-0997">Cell inner membrane</keyword>
<feature type="binding site" evidence="22">
    <location>
        <position position="85"/>
    </location>
    <ligand>
        <name>ATP</name>
        <dbReference type="ChEBI" id="CHEBI:30616"/>
    </ligand>
</feature>
<dbReference type="CDD" id="cd14264">
    <property type="entry name" value="DAGK_IM"/>
    <property type="match status" value="1"/>
</dbReference>
<protein>
    <recommendedName>
        <fullName evidence="4 24">Diacylglycerol kinase</fullName>
        <ecNumber evidence="3 24">2.7.1.107</ecNumber>
    </recommendedName>
</protein>
<dbReference type="OrthoDB" id="9796011at2"/>
<comment type="cofactor">
    <cofactor evidence="23">
        <name>Mg(2+)</name>
        <dbReference type="ChEBI" id="CHEBI:18420"/>
    </cofactor>
    <text evidence="23">Mn(2+), Zn(2+), Cd(2+) and Co(2+) support activity to lesser extents.</text>
</comment>
<keyword evidence="15 24" id="KW-1133">Transmembrane helix</keyword>
<feature type="binding site" evidence="22">
    <location>
        <position position="37"/>
    </location>
    <ligand>
        <name>ATP</name>
        <dbReference type="ChEBI" id="CHEBI:30616"/>
    </ligand>
</feature>
<keyword evidence="5" id="KW-1003">Cell membrane</keyword>
<evidence type="ECO:0000256" key="13">
    <source>
        <dbReference type="ARBA" id="ARBA00022840"/>
    </source>
</evidence>
<keyword evidence="19 24" id="KW-1208">Phospholipid metabolism</keyword>